<reference evidence="3" key="1">
    <citation type="submission" date="2021-02" db="EMBL/GenBank/DDBJ databases">
        <title>PHA producing bacteria isolated from coastal sediment in Guangdong, Shenzhen.</title>
        <authorList>
            <person name="Zheng W."/>
            <person name="Yu S."/>
            <person name="Huang Y."/>
        </authorList>
    </citation>
    <scope>NUCLEOTIDE SEQUENCE</scope>
    <source>
        <strain evidence="3">TN14-10</strain>
    </source>
</reference>
<dbReference type="Pfam" id="PF00498">
    <property type="entry name" value="FHA"/>
    <property type="match status" value="1"/>
</dbReference>
<protein>
    <submittedName>
        <fullName evidence="3">FHA domain-containing protein</fullName>
    </submittedName>
</protein>
<sequence length="205" mass="22913">MSLLPKLSRLIVELSRRRVIRAAGVYLVTLWLLAQGVADIFPAFGLPDWSVRSFVGVGLLLLPAVIALAWRYDITPEGLVPDYGLDDTQSTLTDVGDSGIIAVSWTDWQAGRQTRRFDSEFTVGRAPENVIHLEDKRVSRQHARFYLDHGHWWVEDLGSANGTFVDGERIQRRRLEGAAVVRLHRQGPKLMVDVRTPGLSDSSIG</sequence>
<dbReference type="RefSeq" id="WP_206558466.1">
    <property type="nucleotide sequence ID" value="NZ_JAFKCZ010000001.1"/>
</dbReference>
<dbReference type="PROSITE" id="PS50006">
    <property type="entry name" value="FHA_DOMAIN"/>
    <property type="match status" value="1"/>
</dbReference>
<dbReference type="SMART" id="SM00240">
    <property type="entry name" value="FHA"/>
    <property type="match status" value="1"/>
</dbReference>
<dbReference type="InterPro" id="IPR008984">
    <property type="entry name" value="SMAD_FHA_dom_sf"/>
</dbReference>
<dbReference type="Gene3D" id="2.60.200.20">
    <property type="match status" value="1"/>
</dbReference>
<organism evidence="3 4">
    <name type="scientific">Parahaliea mediterranea</name>
    <dbReference type="NCBI Taxonomy" id="651086"/>
    <lineage>
        <taxon>Bacteria</taxon>
        <taxon>Pseudomonadati</taxon>
        <taxon>Pseudomonadota</taxon>
        <taxon>Gammaproteobacteria</taxon>
        <taxon>Cellvibrionales</taxon>
        <taxon>Halieaceae</taxon>
        <taxon>Parahaliea</taxon>
    </lineage>
</organism>
<keyword evidence="4" id="KW-1185">Reference proteome</keyword>
<dbReference type="EMBL" id="JAFKCZ010000001">
    <property type="protein sequence ID" value="MBN7795016.1"/>
    <property type="molecule type" value="Genomic_DNA"/>
</dbReference>
<evidence type="ECO:0000256" key="1">
    <source>
        <dbReference type="SAM" id="Phobius"/>
    </source>
</evidence>
<evidence type="ECO:0000313" key="3">
    <source>
        <dbReference type="EMBL" id="MBN7795016.1"/>
    </source>
</evidence>
<gene>
    <name evidence="3" type="ORF">JYP50_00340</name>
</gene>
<dbReference type="PANTHER" id="PTHR23308">
    <property type="entry name" value="NUCLEAR INHIBITOR OF PROTEIN PHOSPHATASE-1"/>
    <property type="match status" value="1"/>
</dbReference>
<feature type="domain" description="FHA" evidence="2">
    <location>
        <begin position="121"/>
        <end position="170"/>
    </location>
</feature>
<keyword evidence="1" id="KW-1133">Transmembrane helix</keyword>
<proteinExistence type="predicted"/>
<dbReference type="Proteomes" id="UP000664303">
    <property type="component" value="Unassembled WGS sequence"/>
</dbReference>
<evidence type="ECO:0000259" key="2">
    <source>
        <dbReference type="PROSITE" id="PS50006"/>
    </source>
</evidence>
<name>A0A939II99_9GAMM</name>
<keyword evidence="1" id="KW-0812">Transmembrane</keyword>
<keyword evidence="1" id="KW-0472">Membrane</keyword>
<dbReference type="InterPro" id="IPR000253">
    <property type="entry name" value="FHA_dom"/>
</dbReference>
<feature type="transmembrane region" description="Helical" evidence="1">
    <location>
        <begin position="54"/>
        <end position="72"/>
    </location>
</feature>
<comment type="caution">
    <text evidence="3">The sequence shown here is derived from an EMBL/GenBank/DDBJ whole genome shotgun (WGS) entry which is preliminary data.</text>
</comment>
<evidence type="ECO:0000313" key="4">
    <source>
        <dbReference type="Proteomes" id="UP000664303"/>
    </source>
</evidence>
<dbReference type="InterPro" id="IPR050923">
    <property type="entry name" value="Cell_Proc_Reg/RNA_Proc"/>
</dbReference>
<accession>A0A939II99</accession>
<dbReference type="AlphaFoldDB" id="A0A939II99"/>
<dbReference type="CDD" id="cd00060">
    <property type="entry name" value="FHA"/>
    <property type="match status" value="1"/>
</dbReference>
<dbReference type="SUPFAM" id="SSF49879">
    <property type="entry name" value="SMAD/FHA domain"/>
    <property type="match status" value="1"/>
</dbReference>